<dbReference type="EMBL" id="VOSC01000019">
    <property type="protein sequence ID" value="TXE11985.1"/>
    <property type="molecule type" value="Genomic_DNA"/>
</dbReference>
<keyword evidence="2 8" id="KW-0813">Transport</keyword>
<name>A0A5C7AZW5_9FLAO</name>
<keyword evidence="5 9" id="KW-0798">TonB box</keyword>
<protein>
    <submittedName>
        <fullName evidence="13">TonB-dependent receptor</fullName>
    </submittedName>
</protein>
<sequence length="807" mass="90942">MKLKVFSLFFFLFASAVFAQEITFKVYNETSLLPVANVKVITAKSKLLGVTNAKGTLTVNIEAETHFFFQNEDYKISEVFIQPASNSIEVYLIPISEALSEVVIRTKKQQDYTVTALAPVEGTHIYAGKKSEVVHLDLIDGNKAANNARQIFSKVAGLNIYDANDGGLQLNIGGRGLDPNRTANFNTRQNDYDISADVLGYPESYYTPPTEALSQIQVIRGAASLQYGTQFGGLVNFKFRKPSLDPFEFITRNTVSSFNSFSNFTSVSGTLNKFSYYTFYNGKKGDGFRPNSDYESHNAFAHLGYKFNEKTSIAFEYTYFDYLAHQPGGLSDVQFLENPEQSYLKRNWFDVNWNLFNLKLEHEFNANNKVTVSLFALEAARKAIGFRGVPGATNPRIFNPNGDAVNEFGEYEYQRDLLIDEFSNWGAEVRFLSNYKIGNKDAYLLLGSKIYNADNSSQQGPGSKNTNADFNFIDAAQYPNQNNFDYPNFNASFFGEHIFNVTNNLSITPGFRFEHINTKSKGSYYDVNLDDFVPDNNSFVRNFVLFGVGVSYKPKPYFELYSNISQNYRSVTFSNIRTVNPSFIIDPNITDEEGYTFDVGVRGKFKKTLSYDVNAFSLLYDNRIGQVLNNRAQWVRKNIGTAFIYGLESLIQWNIKETFFKNNEAISFNAFSNLALTTSEYTKSEESGVEGNEVEFIPAVNLKAGVNFGYKNAVMAIQYTAISEQYTDVTNSPYNPNNATDVIGAIPSYDILDVSLSYRFTDSLKLETGINNILDNTYFTRRATGYPGPGIIPSAPLNWYTTLQVKF</sequence>
<dbReference type="InterPro" id="IPR037066">
    <property type="entry name" value="Plug_dom_sf"/>
</dbReference>
<dbReference type="Proteomes" id="UP000321790">
    <property type="component" value="Unassembled WGS sequence"/>
</dbReference>
<evidence type="ECO:0000256" key="4">
    <source>
        <dbReference type="ARBA" id="ARBA00022692"/>
    </source>
</evidence>
<dbReference type="AlphaFoldDB" id="A0A5C7AZW5"/>
<evidence type="ECO:0000313" key="14">
    <source>
        <dbReference type="Proteomes" id="UP000321790"/>
    </source>
</evidence>
<evidence type="ECO:0000259" key="11">
    <source>
        <dbReference type="Pfam" id="PF00593"/>
    </source>
</evidence>
<reference evidence="14" key="1">
    <citation type="submission" date="2019-08" db="EMBL/GenBank/DDBJ databases">
        <title>Seonamhaeicola sediminis sp. nov., isolated from marine sediment.</title>
        <authorList>
            <person name="Cao W.R."/>
        </authorList>
    </citation>
    <scope>NUCLEOTIDE SEQUENCE [LARGE SCALE GENOMIC DNA]</scope>
    <source>
        <strain evidence="14">Gy8</strain>
    </source>
</reference>
<evidence type="ECO:0000256" key="1">
    <source>
        <dbReference type="ARBA" id="ARBA00004571"/>
    </source>
</evidence>
<comment type="subcellular location">
    <subcellularLocation>
        <location evidence="1 8">Cell outer membrane</location>
        <topology evidence="1 8">Multi-pass membrane protein</topology>
    </subcellularLocation>
</comment>
<dbReference type="OrthoDB" id="9758472at2"/>
<keyword evidence="3 8" id="KW-1134">Transmembrane beta strand</keyword>
<keyword evidence="10" id="KW-0732">Signal</keyword>
<gene>
    <name evidence="13" type="ORF">FUA26_07950</name>
</gene>
<accession>A0A5C7AZW5</accession>
<comment type="similarity">
    <text evidence="8 9">Belongs to the TonB-dependent receptor family.</text>
</comment>
<proteinExistence type="inferred from homology"/>
<keyword evidence="13" id="KW-0675">Receptor</keyword>
<evidence type="ECO:0000259" key="12">
    <source>
        <dbReference type="Pfam" id="PF07715"/>
    </source>
</evidence>
<keyword evidence="6 8" id="KW-0472">Membrane</keyword>
<dbReference type="GO" id="GO:0009279">
    <property type="term" value="C:cell outer membrane"/>
    <property type="evidence" value="ECO:0007669"/>
    <property type="project" value="UniProtKB-SubCell"/>
</dbReference>
<dbReference type="InterPro" id="IPR012910">
    <property type="entry name" value="Plug_dom"/>
</dbReference>
<keyword evidence="14" id="KW-1185">Reference proteome</keyword>
<evidence type="ECO:0000256" key="2">
    <source>
        <dbReference type="ARBA" id="ARBA00022448"/>
    </source>
</evidence>
<evidence type="ECO:0000256" key="5">
    <source>
        <dbReference type="ARBA" id="ARBA00023077"/>
    </source>
</evidence>
<dbReference type="Gene3D" id="2.170.130.10">
    <property type="entry name" value="TonB-dependent receptor, plug domain"/>
    <property type="match status" value="1"/>
</dbReference>
<keyword evidence="4 8" id="KW-0812">Transmembrane</keyword>
<evidence type="ECO:0000256" key="8">
    <source>
        <dbReference type="PROSITE-ProRule" id="PRU01360"/>
    </source>
</evidence>
<feature type="domain" description="TonB-dependent receptor plug" evidence="12">
    <location>
        <begin position="134"/>
        <end position="230"/>
    </location>
</feature>
<dbReference type="Pfam" id="PF00593">
    <property type="entry name" value="TonB_dep_Rec_b-barrel"/>
    <property type="match status" value="1"/>
</dbReference>
<dbReference type="InterPro" id="IPR036942">
    <property type="entry name" value="Beta-barrel_TonB_sf"/>
</dbReference>
<dbReference type="GO" id="GO:0033214">
    <property type="term" value="P:siderophore-iron import into cell"/>
    <property type="evidence" value="ECO:0007669"/>
    <property type="project" value="TreeGrafter"/>
</dbReference>
<dbReference type="PANTHER" id="PTHR30442:SF0">
    <property type="entry name" value="FE(3+) DICITRATE TRANSPORT PROTEIN FECA"/>
    <property type="match status" value="1"/>
</dbReference>
<dbReference type="PROSITE" id="PS52016">
    <property type="entry name" value="TONB_DEPENDENT_REC_3"/>
    <property type="match status" value="1"/>
</dbReference>
<dbReference type="PANTHER" id="PTHR30442">
    <property type="entry name" value="IRON III DICITRATE TRANSPORT PROTEIN FECA"/>
    <property type="match status" value="1"/>
</dbReference>
<evidence type="ECO:0000313" key="13">
    <source>
        <dbReference type="EMBL" id="TXE11985.1"/>
    </source>
</evidence>
<dbReference type="Gene3D" id="2.40.170.20">
    <property type="entry name" value="TonB-dependent receptor, beta-barrel domain"/>
    <property type="match status" value="1"/>
</dbReference>
<dbReference type="RefSeq" id="WP_147134047.1">
    <property type="nucleotide sequence ID" value="NZ_VOSC01000019.1"/>
</dbReference>
<evidence type="ECO:0000256" key="6">
    <source>
        <dbReference type="ARBA" id="ARBA00023136"/>
    </source>
</evidence>
<dbReference type="InterPro" id="IPR039426">
    <property type="entry name" value="TonB-dep_rcpt-like"/>
</dbReference>
<evidence type="ECO:0000256" key="3">
    <source>
        <dbReference type="ARBA" id="ARBA00022452"/>
    </source>
</evidence>
<feature type="domain" description="TonB-dependent receptor-like beta-barrel" evidence="11">
    <location>
        <begin position="308"/>
        <end position="773"/>
    </location>
</feature>
<dbReference type="InterPro" id="IPR000531">
    <property type="entry name" value="Beta-barrel_TonB"/>
</dbReference>
<comment type="caution">
    <text evidence="13">The sequence shown here is derived from an EMBL/GenBank/DDBJ whole genome shotgun (WGS) entry which is preliminary data.</text>
</comment>
<dbReference type="Pfam" id="PF07715">
    <property type="entry name" value="Plug"/>
    <property type="match status" value="1"/>
</dbReference>
<evidence type="ECO:0000256" key="9">
    <source>
        <dbReference type="RuleBase" id="RU003357"/>
    </source>
</evidence>
<dbReference type="SUPFAM" id="SSF56935">
    <property type="entry name" value="Porins"/>
    <property type="match status" value="1"/>
</dbReference>
<feature type="signal peptide" evidence="10">
    <location>
        <begin position="1"/>
        <end position="19"/>
    </location>
</feature>
<keyword evidence="7 8" id="KW-0998">Cell outer membrane</keyword>
<feature type="chain" id="PRO_5022962309" evidence="10">
    <location>
        <begin position="20"/>
        <end position="807"/>
    </location>
</feature>
<evidence type="ECO:0000256" key="10">
    <source>
        <dbReference type="SAM" id="SignalP"/>
    </source>
</evidence>
<evidence type="ECO:0000256" key="7">
    <source>
        <dbReference type="ARBA" id="ARBA00023237"/>
    </source>
</evidence>
<organism evidence="13 14">
    <name type="scientific">Seonamhaeicola algicola</name>
    <dbReference type="NCBI Taxonomy" id="1719036"/>
    <lineage>
        <taxon>Bacteria</taxon>
        <taxon>Pseudomonadati</taxon>
        <taxon>Bacteroidota</taxon>
        <taxon>Flavobacteriia</taxon>
        <taxon>Flavobacteriales</taxon>
        <taxon>Flavobacteriaceae</taxon>
    </lineage>
</organism>